<dbReference type="GO" id="GO:0030288">
    <property type="term" value="C:outer membrane-bounded periplasmic space"/>
    <property type="evidence" value="ECO:0007669"/>
    <property type="project" value="UniProtKB-ARBA"/>
</dbReference>
<evidence type="ECO:0000313" key="6">
    <source>
        <dbReference type="Proteomes" id="UP000285710"/>
    </source>
</evidence>
<dbReference type="Gene3D" id="3.10.105.10">
    <property type="entry name" value="Dipeptide-binding Protein, Domain 3"/>
    <property type="match status" value="1"/>
</dbReference>
<dbReference type="InterPro" id="IPR030678">
    <property type="entry name" value="Peptide/Ni-bd"/>
</dbReference>
<evidence type="ECO:0000256" key="1">
    <source>
        <dbReference type="ARBA" id="ARBA00004418"/>
    </source>
</evidence>
<sequence length="502" mass="55223">MMNRLNFRAVLLATTMSLAGLAAQAETLRMAMGYDPVSLDPIATSDNGSIWTQLLIYDTLVRPDATGEKLEPGLAESWTVSDDGLTIGFKLRDAKFSDGTPVTPQDVQFSIERAASEDSGWGRFYRPITSFEIPNDHEIVMHLAEPFTPAFNNLALFAAAILPKAEVEAKGQAFFDAPIGSGPFVLKKWTRGSALELTKNPHYWQAGKPAVDDAVLEVVTEPSARAIKLEAGEVDIALDPPLNQIKDLQSKPGVVIGEVIPYRADFVQLNTRYAPLGDEKVRQALNYAIDKEALIKGVLYGAGKPAASAMPVMAYADPDLKPYPHDLAKAKELLAEAGYPDGFEAEMLVDSGIATQRNTAIALQAMLSQVGVRVKIQMLESGTQWETTKAGNYQMSLSYTTSDTIDPDQIIGFVAVNPERANAYHTEWKSDRLNDLYAQERRTVNGPERGAMFQDMIRILHDGAPYIYLYHPATVWAQKDYVKGFSVLPTSNFRLEDVTIEK</sequence>
<dbReference type="InterPro" id="IPR039424">
    <property type="entry name" value="SBP_5"/>
</dbReference>
<comment type="subcellular location">
    <subcellularLocation>
        <location evidence="1">Periplasm</location>
    </subcellularLocation>
</comment>
<organism evidence="5 6">
    <name type="scientific">Paenirhodobacter populi</name>
    <dbReference type="NCBI Taxonomy" id="2306993"/>
    <lineage>
        <taxon>Bacteria</taxon>
        <taxon>Pseudomonadati</taxon>
        <taxon>Pseudomonadota</taxon>
        <taxon>Alphaproteobacteria</taxon>
        <taxon>Rhodobacterales</taxon>
        <taxon>Rhodobacter group</taxon>
        <taxon>Paenirhodobacter</taxon>
    </lineage>
</organism>
<dbReference type="EMBL" id="SAUW01000001">
    <property type="protein sequence ID" value="RWR15374.1"/>
    <property type="molecule type" value="Genomic_DNA"/>
</dbReference>
<dbReference type="Gene3D" id="3.90.76.10">
    <property type="entry name" value="Dipeptide-binding Protein, Domain 1"/>
    <property type="match status" value="1"/>
</dbReference>
<keyword evidence="3" id="KW-0732">Signal</keyword>
<keyword evidence="6" id="KW-1185">Reference proteome</keyword>
<dbReference type="CDD" id="cd00995">
    <property type="entry name" value="PBP2_NikA_DppA_OppA_like"/>
    <property type="match status" value="1"/>
</dbReference>
<dbReference type="Proteomes" id="UP000285710">
    <property type="component" value="Unassembled WGS sequence"/>
</dbReference>
<feature type="signal peptide" evidence="3">
    <location>
        <begin position="1"/>
        <end position="22"/>
    </location>
</feature>
<name>A0A443J4H8_9RHOB</name>
<dbReference type="Gene3D" id="3.40.190.10">
    <property type="entry name" value="Periplasmic binding protein-like II"/>
    <property type="match status" value="1"/>
</dbReference>
<dbReference type="AlphaFoldDB" id="A0A443J4H8"/>
<dbReference type="PANTHER" id="PTHR30290">
    <property type="entry name" value="PERIPLASMIC BINDING COMPONENT OF ABC TRANSPORTER"/>
    <property type="match status" value="1"/>
</dbReference>
<dbReference type="Pfam" id="PF00496">
    <property type="entry name" value="SBP_bac_5"/>
    <property type="match status" value="1"/>
</dbReference>
<accession>A0A443J4H8</accession>
<feature type="domain" description="Solute-binding protein family 5" evidence="4">
    <location>
        <begin position="69"/>
        <end position="411"/>
    </location>
</feature>
<gene>
    <name evidence="5" type="ORF">D2T33_00410</name>
</gene>
<dbReference type="InterPro" id="IPR000914">
    <property type="entry name" value="SBP_5_dom"/>
</dbReference>
<reference evidence="5 6" key="1">
    <citation type="submission" date="2019-01" db="EMBL/GenBank/DDBJ databases">
        <title>Sinorhodobacter populi sp. nov. isolated from the symptomatic bark tissue of Populus euramericana canker.</title>
        <authorList>
            <person name="Xu G."/>
        </authorList>
    </citation>
    <scope>NUCLEOTIDE SEQUENCE [LARGE SCALE GENOMIC DNA]</scope>
    <source>
        <strain evidence="5 6">2D-5</strain>
    </source>
</reference>
<dbReference type="SUPFAM" id="SSF53850">
    <property type="entry name" value="Periplasmic binding protein-like II"/>
    <property type="match status" value="1"/>
</dbReference>
<comment type="caution">
    <text evidence="5">The sequence shown here is derived from an EMBL/GenBank/DDBJ whole genome shotgun (WGS) entry which is preliminary data.</text>
</comment>
<dbReference type="GO" id="GO:0015833">
    <property type="term" value="P:peptide transport"/>
    <property type="evidence" value="ECO:0007669"/>
    <property type="project" value="TreeGrafter"/>
</dbReference>
<proteinExistence type="inferred from homology"/>
<dbReference type="GO" id="GO:0043190">
    <property type="term" value="C:ATP-binding cassette (ABC) transporter complex"/>
    <property type="evidence" value="ECO:0007669"/>
    <property type="project" value="InterPro"/>
</dbReference>
<reference evidence="5 6" key="2">
    <citation type="submission" date="2019-01" db="EMBL/GenBank/DDBJ databases">
        <authorList>
            <person name="Li Y."/>
        </authorList>
    </citation>
    <scope>NUCLEOTIDE SEQUENCE [LARGE SCALE GENOMIC DNA]</scope>
    <source>
        <strain evidence="5 6">2D-5</strain>
    </source>
</reference>
<comment type="similarity">
    <text evidence="2">Belongs to the bacterial solute-binding protein 5 family.</text>
</comment>
<dbReference type="RefSeq" id="WP_128268430.1">
    <property type="nucleotide sequence ID" value="NZ_SAUW01000001.1"/>
</dbReference>
<evidence type="ECO:0000256" key="3">
    <source>
        <dbReference type="SAM" id="SignalP"/>
    </source>
</evidence>
<evidence type="ECO:0000313" key="5">
    <source>
        <dbReference type="EMBL" id="RWR15374.1"/>
    </source>
</evidence>
<feature type="chain" id="PRO_5019068751" evidence="3">
    <location>
        <begin position="23"/>
        <end position="502"/>
    </location>
</feature>
<protein>
    <submittedName>
        <fullName evidence="5">ABC transporter substrate-binding protein</fullName>
    </submittedName>
</protein>
<dbReference type="GO" id="GO:1904680">
    <property type="term" value="F:peptide transmembrane transporter activity"/>
    <property type="evidence" value="ECO:0007669"/>
    <property type="project" value="TreeGrafter"/>
</dbReference>
<evidence type="ECO:0000259" key="4">
    <source>
        <dbReference type="Pfam" id="PF00496"/>
    </source>
</evidence>
<evidence type="ECO:0000256" key="2">
    <source>
        <dbReference type="ARBA" id="ARBA00005695"/>
    </source>
</evidence>
<dbReference type="PIRSF" id="PIRSF002741">
    <property type="entry name" value="MppA"/>
    <property type="match status" value="1"/>
</dbReference>